<comment type="similarity">
    <text evidence="1">Belongs to the glycosyl hydrolase 16 family.</text>
</comment>
<dbReference type="InterPro" id="IPR013320">
    <property type="entry name" value="ConA-like_dom_sf"/>
</dbReference>
<dbReference type="Gene3D" id="2.150.10.10">
    <property type="entry name" value="Serralysin-like metalloprotease, C-terminal"/>
    <property type="match status" value="2"/>
</dbReference>
<gene>
    <name evidence="3" type="ORF">PQ457_14790</name>
</gene>
<organism evidence="3 4">
    <name type="scientific">Novosphingobium humi</name>
    <dbReference type="NCBI Taxonomy" id="2282397"/>
    <lineage>
        <taxon>Bacteria</taxon>
        <taxon>Pseudomonadati</taxon>
        <taxon>Pseudomonadota</taxon>
        <taxon>Alphaproteobacteria</taxon>
        <taxon>Sphingomonadales</taxon>
        <taxon>Sphingomonadaceae</taxon>
        <taxon>Novosphingobium</taxon>
    </lineage>
</organism>
<dbReference type="SUPFAM" id="SSF51120">
    <property type="entry name" value="beta-Roll"/>
    <property type="match status" value="2"/>
</dbReference>
<feature type="domain" description="GH16" evidence="2">
    <location>
        <begin position="153"/>
        <end position="420"/>
    </location>
</feature>
<dbReference type="Pfam" id="PF00353">
    <property type="entry name" value="HemolysinCabind"/>
    <property type="match status" value="2"/>
</dbReference>
<dbReference type="InterPro" id="IPR050546">
    <property type="entry name" value="Glycosyl_Hydrlase_16"/>
</dbReference>
<accession>A0ABY7TVX7</accession>
<dbReference type="EMBL" id="CP117417">
    <property type="protein sequence ID" value="WCT77168.1"/>
    <property type="molecule type" value="Genomic_DNA"/>
</dbReference>
<name>A0ABY7TVX7_9SPHN</name>
<sequence length="579" mass="61231">MLGGAGDDSYYVYSVKDKPVEYANGGVDTVYSTVNWKLTDNFENLQLDGTNTWGIGNSLDNIIAASSGTHWLDGGLGNDVLIGGTGADTFVHKAGEGMDTIVNFTTGTDTLRLFNSGLTSFAQIKQHMVQMGSNVVIRLGTNDSVTLVNHNISDFTDRDITGSLNLSNLKMTFDDEFNSLSLNNGTSGTWNTTYGYGGPTAMSNRHLNDEVQVYTDPNWRGTTGTMTPINPFSINNGILNITETKLTAAQSAANWGLQYSSGLLTTKSSFSQLYGYFEVDAKLPAGQGMWPAFWLLPANGTWPPELDVFEELGKDPNTLYLTAHTSANGTKNQSVQSVVTIGDVTQNFHTYGVLWTATDLVWYIDGNAVAQTATPGDMHSPMYMLLNLAVGGAWGGGTIGTPDSATMQVDYVRAYSINPDTTTAQAQAALSTGGAITATGLTDIAATLAKGGLSNEIKGGIGADIISATKASSFLTGGAGNDTFVISKSVLDDTMGGSGVQKVITDFEGASVWQAGANDMLLLNGFSAGSTLSWIADDPSNASLGYYDIHDAASGHDYMIGILSKNGMHVSSATDVRFY</sequence>
<dbReference type="PRINTS" id="PR00313">
    <property type="entry name" value="CABNDNGRPT"/>
</dbReference>
<keyword evidence="4" id="KW-1185">Reference proteome</keyword>
<dbReference type="InterPro" id="IPR001343">
    <property type="entry name" value="Hemolysn_Ca-bd"/>
</dbReference>
<dbReference type="CDD" id="cd08023">
    <property type="entry name" value="GH16_laminarinase_like"/>
    <property type="match status" value="1"/>
</dbReference>
<dbReference type="Proteomes" id="UP001218231">
    <property type="component" value="Chromosome"/>
</dbReference>
<evidence type="ECO:0000313" key="3">
    <source>
        <dbReference type="EMBL" id="WCT77168.1"/>
    </source>
</evidence>
<dbReference type="PANTHER" id="PTHR10963:SF55">
    <property type="entry name" value="GLYCOSIDE HYDROLASE FAMILY 16 PROTEIN"/>
    <property type="match status" value="1"/>
</dbReference>
<dbReference type="InterPro" id="IPR000757">
    <property type="entry name" value="Beta-glucanase-like"/>
</dbReference>
<dbReference type="PROSITE" id="PS51762">
    <property type="entry name" value="GH16_2"/>
    <property type="match status" value="1"/>
</dbReference>
<proteinExistence type="inferred from homology"/>
<dbReference type="SUPFAM" id="SSF49899">
    <property type="entry name" value="Concanavalin A-like lectins/glucanases"/>
    <property type="match status" value="1"/>
</dbReference>
<reference evidence="3 4" key="1">
    <citation type="submission" date="2023-02" db="EMBL/GenBank/DDBJ databases">
        <title>Genome sequence of Novosphingobium humi KACC 19094.</title>
        <authorList>
            <person name="Kim S."/>
            <person name="Heo J."/>
            <person name="Kwon S.-W."/>
        </authorList>
    </citation>
    <scope>NUCLEOTIDE SEQUENCE [LARGE SCALE GENOMIC DNA]</scope>
    <source>
        <strain evidence="3 4">KACC 19094</strain>
    </source>
</reference>
<dbReference type="RefSeq" id="WP_273617552.1">
    <property type="nucleotide sequence ID" value="NZ_CP117417.1"/>
</dbReference>
<evidence type="ECO:0000259" key="2">
    <source>
        <dbReference type="PROSITE" id="PS51762"/>
    </source>
</evidence>
<dbReference type="PANTHER" id="PTHR10963">
    <property type="entry name" value="GLYCOSYL HYDROLASE-RELATED"/>
    <property type="match status" value="1"/>
</dbReference>
<dbReference type="Pfam" id="PF00722">
    <property type="entry name" value="Glyco_hydro_16"/>
    <property type="match status" value="1"/>
</dbReference>
<dbReference type="InterPro" id="IPR011049">
    <property type="entry name" value="Serralysin-like_metalloprot_C"/>
</dbReference>
<evidence type="ECO:0000256" key="1">
    <source>
        <dbReference type="ARBA" id="ARBA00006865"/>
    </source>
</evidence>
<evidence type="ECO:0000313" key="4">
    <source>
        <dbReference type="Proteomes" id="UP001218231"/>
    </source>
</evidence>
<protein>
    <submittedName>
        <fullName evidence="3">Family 16 glycosylhydrolase</fullName>
    </submittedName>
</protein>
<dbReference type="Gene3D" id="2.60.120.200">
    <property type="match status" value="1"/>
</dbReference>